<gene>
    <name evidence="7" type="ORF">L596_021784</name>
</gene>
<keyword evidence="3 5" id="KW-1133">Transmembrane helix</keyword>
<feature type="transmembrane region" description="Helical" evidence="5">
    <location>
        <begin position="72"/>
        <end position="97"/>
    </location>
</feature>
<feature type="transmembrane region" description="Helical" evidence="5">
    <location>
        <begin position="117"/>
        <end position="137"/>
    </location>
</feature>
<dbReference type="SUPFAM" id="SSF81321">
    <property type="entry name" value="Family A G protein-coupled receptor-like"/>
    <property type="match status" value="1"/>
</dbReference>
<proteinExistence type="predicted"/>
<sequence length="322" mass="36773">MEVNVRRLVVICQCGKVFAVNKVCTEEKTIMSLYNTFIAILYFLTSILFVLLNGLIMLVLSIYKEYQTCTYFIIKNICLSCIMQLIPFIFGSFMTLFQSNIHPFLERILGALIQAGWFFYLGLSVALAVDRLLIFVSPKPTRFNNRISMAFLIASWFLCLAVFVVFLMPEIAYTFKTEYGYYVWTYTSDSGSEVMRNAEAYTDLIMFAVIFGVYLVVLVYLIQLKQSVAVNSVSFSKEMRIFVTAVVSFVYESSFISLNYWVPASLSSHHLMNVVVNHSWIVDAGLFAVIIMIMNGRLRERVAGLFERKRALRIVSTINGTG</sequence>
<dbReference type="InterPro" id="IPR019425">
    <property type="entry name" value="7TM_GPCR_serpentine_rcpt_Srt"/>
</dbReference>
<feature type="transmembrane region" description="Helical" evidence="5">
    <location>
        <begin position="204"/>
        <end position="222"/>
    </location>
</feature>
<evidence type="ECO:0000256" key="3">
    <source>
        <dbReference type="ARBA" id="ARBA00022989"/>
    </source>
</evidence>
<organism evidence="7 8">
    <name type="scientific">Steinernema carpocapsae</name>
    <name type="common">Entomopathogenic nematode</name>
    <dbReference type="NCBI Taxonomy" id="34508"/>
    <lineage>
        <taxon>Eukaryota</taxon>
        <taxon>Metazoa</taxon>
        <taxon>Ecdysozoa</taxon>
        <taxon>Nematoda</taxon>
        <taxon>Chromadorea</taxon>
        <taxon>Rhabditida</taxon>
        <taxon>Tylenchina</taxon>
        <taxon>Panagrolaimomorpha</taxon>
        <taxon>Strongyloidoidea</taxon>
        <taxon>Steinernematidae</taxon>
        <taxon>Steinernema</taxon>
    </lineage>
</organism>
<dbReference type="Pfam" id="PF10321">
    <property type="entry name" value="7TM_GPCR_Srt"/>
    <property type="match status" value="1"/>
</dbReference>
<comment type="caution">
    <text evidence="7">The sequence shown here is derived from an EMBL/GenBank/DDBJ whole genome shotgun (WGS) entry which is preliminary data.</text>
</comment>
<dbReference type="EMBL" id="AZBU02000007">
    <property type="protein sequence ID" value="TKR69651.1"/>
    <property type="molecule type" value="Genomic_DNA"/>
</dbReference>
<evidence type="ECO:0000259" key="6">
    <source>
        <dbReference type="PROSITE" id="PS50262"/>
    </source>
</evidence>
<feature type="domain" description="G-protein coupled receptors family 1 profile" evidence="6">
    <location>
        <begin position="52"/>
        <end position="250"/>
    </location>
</feature>
<dbReference type="Gene3D" id="1.20.1070.10">
    <property type="entry name" value="Rhodopsin 7-helix transmembrane proteins"/>
    <property type="match status" value="1"/>
</dbReference>
<evidence type="ECO:0000256" key="5">
    <source>
        <dbReference type="SAM" id="Phobius"/>
    </source>
</evidence>
<reference evidence="7 8" key="2">
    <citation type="journal article" date="2019" name="G3 (Bethesda)">
        <title>Hybrid Assembly of the Genome of the Entomopathogenic Nematode Steinernema carpocapsae Identifies the X-Chromosome.</title>
        <authorList>
            <person name="Serra L."/>
            <person name="Macchietto M."/>
            <person name="Macias-Munoz A."/>
            <person name="McGill C.J."/>
            <person name="Rodriguez I.M."/>
            <person name="Rodriguez B."/>
            <person name="Murad R."/>
            <person name="Mortazavi A."/>
        </authorList>
    </citation>
    <scope>NUCLEOTIDE SEQUENCE [LARGE SCALE GENOMIC DNA]</scope>
    <source>
        <strain evidence="7 8">ALL</strain>
    </source>
</reference>
<feature type="transmembrane region" description="Helical" evidence="5">
    <location>
        <begin position="242"/>
        <end position="262"/>
    </location>
</feature>
<evidence type="ECO:0000256" key="1">
    <source>
        <dbReference type="ARBA" id="ARBA00004370"/>
    </source>
</evidence>
<feature type="transmembrane region" description="Helical" evidence="5">
    <location>
        <begin position="37"/>
        <end position="60"/>
    </location>
</feature>
<accession>A0A4U5MJV5</accession>
<evidence type="ECO:0000313" key="8">
    <source>
        <dbReference type="Proteomes" id="UP000298663"/>
    </source>
</evidence>
<feature type="transmembrane region" description="Helical" evidence="5">
    <location>
        <begin position="149"/>
        <end position="168"/>
    </location>
</feature>
<feature type="transmembrane region" description="Helical" evidence="5">
    <location>
        <begin position="274"/>
        <end position="294"/>
    </location>
</feature>
<name>A0A4U5MJV5_STECR</name>
<dbReference type="AlphaFoldDB" id="A0A4U5MJV5"/>
<comment type="subcellular location">
    <subcellularLocation>
        <location evidence="1">Membrane</location>
    </subcellularLocation>
</comment>
<keyword evidence="8" id="KW-1185">Reference proteome</keyword>
<keyword evidence="2 5" id="KW-0812">Transmembrane</keyword>
<dbReference type="OrthoDB" id="10462891at2759"/>
<dbReference type="InterPro" id="IPR017452">
    <property type="entry name" value="GPCR_Rhodpsn_7TM"/>
</dbReference>
<dbReference type="PROSITE" id="PS50262">
    <property type="entry name" value="G_PROTEIN_RECEP_F1_2"/>
    <property type="match status" value="1"/>
</dbReference>
<protein>
    <recommendedName>
        <fullName evidence="6">G-protein coupled receptors family 1 profile domain-containing protein</fullName>
    </recommendedName>
</protein>
<keyword evidence="4 5" id="KW-0472">Membrane</keyword>
<reference evidence="7 8" key="1">
    <citation type="journal article" date="2015" name="Genome Biol.">
        <title>Comparative genomics of Steinernema reveals deeply conserved gene regulatory networks.</title>
        <authorList>
            <person name="Dillman A.R."/>
            <person name="Macchietto M."/>
            <person name="Porter C.F."/>
            <person name="Rogers A."/>
            <person name="Williams B."/>
            <person name="Antoshechkin I."/>
            <person name="Lee M.M."/>
            <person name="Goodwin Z."/>
            <person name="Lu X."/>
            <person name="Lewis E.E."/>
            <person name="Goodrich-Blair H."/>
            <person name="Stock S.P."/>
            <person name="Adams B.J."/>
            <person name="Sternberg P.W."/>
            <person name="Mortazavi A."/>
        </authorList>
    </citation>
    <scope>NUCLEOTIDE SEQUENCE [LARGE SCALE GENOMIC DNA]</scope>
    <source>
        <strain evidence="7 8">ALL</strain>
    </source>
</reference>
<evidence type="ECO:0000313" key="7">
    <source>
        <dbReference type="EMBL" id="TKR69651.1"/>
    </source>
</evidence>
<dbReference type="GO" id="GO:0016020">
    <property type="term" value="C:membrane"/>
    <property type="evidence" value="ECO:0007669"/>
    <property type="project" value="UniProtKB-SubCell"/>
</dbReference>
<dbReference type="Proteomes" id="UP000298663">
    <property type="component" value="Unassembled WGS sequence"/>
</dbReference>
<evidence type="ECO:0000256" key="2">
    <source>
        <dbReference type="ARBA" id="ARBA00022692"/>
    </source>
</evidence>
<evidence type="ECO:0000256" key="4">
    <source>
        <dbReference type="ARBA" id="ARBA00023136"/>
    </source>
</evidence>